<dbReference type="EMBL" id="FXTT01000002">
    <property type="protein sequence ID" value="SMP17094.1"/>
    <property type="molecule type" value="Genomic_DNA"/>
</dbReference>
<keyword evidence="2" id="KW-0472">Membrane</keyword>
<evidence type="ECO:0000313" key="4">
    <source>
        <dbReference type="Proteomes" id="UP001157914"/>
    </source>
</evidence>
<name>A0ABY1NSH6_9HYPH</name>
<keyword evidence="2" id="KW-0812">Transmembrane</keyword>
<dbReference type="Proteomes" id="UP001157914">
    <property type="component" value="Unassembled WGS sequence"/>
</dbReference>
<feature type="region of interest" description="Disordered" evidence="1">
    <location>
        <begin position="115"/>
        <end position="139"/>
    </location>
</feature>
<proteinExistence type="predicted"/>
<feature type="compositionally biased region" description="Basic and acidic residues" evidence="1">
    <location>
        <begin position="129"/>
        <end position="139"/>
    </location>
</feature>
<keyword evidence="2" id="KW-1133">Transmembrane helix</keyword>
<keyword evidence="4" id="KW-1185">Reference proteome</keyword>
<protein>
    <submittedName>
        <fullName evidence="3">Uncharacterized protein</fullName>
    </submittedName>
</protein>
<evidence type="ECO:0000313" key="3">
    <source>
        <dbReference type="EMBL" id="SMP17094.1"/>
    </source>
</evidence>
<sequence>MNSSQNEPKPDSLRHLIPPIAIALCGIVAVGYLTVMTSKPGDPVLVVFPPWTPQSAAVSAALQADATLIGVNNSTPVVSVAPLSDGYEARVKAAGAWFVVSGFGPLGCNWLSSEEPGQRQLTRSNAQTEDQRPTDPEQG</sequence>
<feature type="transmembrane region" description="Helical" evidence="2">
    <location>
        <begin position="16"/>
        <end position="35"/>
    </location>
</feature>
<feature type="compositionally biased region" description="Polar residues" evidence="1">
    <location>
        <begin position="119"/>
        <end position="128"/>
    </location>
</feature>
<evidence type="ECO:0000256" key="2">
    <source>
        <dbReference type="SAM" id="Phobius"/>
    </source>
</evidence>
<evidence type="ECO:0000256" key="1">
    <source>
        <dbReference type="SAM" id="MobiDB-lite"/>
    </source>
</evidence>
<comment type="caution">
    <text evidence="3">The sequence shown here is derived from an EMBL/GenBank/DDBJ whole genome shotgun (WGS) entry which is preliminary data.</text>
</comment>
<reference evidence="3 4" key="1">
    <citation type="submission" date="2017-05" db="EMBL/GenBank/DDBJ databases">
        <authorList>
            <person name="Varghese N."/>
            <person name="Submissions S."/>
        </authorList>
    </citation>
    <scope>NUCLEOTIDE SEQUENCE [LARGE SCALE GENOMIC DNA]</scope>
    <source>
        <strain evidence="3 4">DSM 15949</strain>
    </source>
</reference>
<organism evidence="3 4">
    <name type="scientific">Roseibium denhamense</name>
    <dbReference type="NCBI Taxonomy" id="76305"/>
    <lineage>
        <taxon>Bacteria</taxon>
        <taxon>Pseudomonadati</taxon>
        <taxon>Pseudomonadota</taxon>
        <taxon>Alphaproteobacteria</taxon>
        <taxon>Hyphomicrobiales</taxon>
        <taxon>Stappiaceae</taxon>
        <taxon>Roseibium</taxon>
    </lineage>
</organism>
<gene>
    <name evidence="3" type="ORF">SAMN06265374_1774</name>
</gene>
<accession>A0ABY1NSH6</accession>